<accession>A0AAV7LDX5</accession>
<feature type="region of interest" description="Disordered" evidence="1">
    <location>
        <begin position="453"/>
        <end position="480"/>
    </location>
</feature>
<organism evidence="2 3">
    <name type="scientific">Pleurodeles waltl</name>
    <name type="common">Iberian ribbed newt</name>
    <dbReference type="NCBI Taxonomy" id="8319"/>
    <lineage>
        <taxon>Eukaryota</taxon>
        <taxon>Metazoa</taxon>
        <taxon>Chordata</taxon>
        <taxon>Craniata</taxon>
        <taxon>Vertebrata</taxon>
        <taxon>Euteleostomi</taxon>
        <taxon>Amphibia</taxon>
        <taxon>Batrachia</taxon>
        <taxon>Caudata</taxon>
        <taxon>Salamandroidea</taxon>
        <taxon>Salamandridae</taxon>
        <taxon>Pleurodelinae</taxon>
        <taxon>Pleurodeles</taxon>
    </lineage>
</organism>
<proteinExistence type="predicted"/>
<evidence type="ECO:0000313" key="3">
    <source>
        <dbReference type="Proteomes" id="UP001066276"/>
    </source>
</evidence>
<feature type="compositionally biased region" description="Polar residues" evidence="1">
    <location>
        <begin position="454"/>
        <end position="463"/>
    </location>
</feature>
<evidence type="ECO:0000313" key="2">
    <source>
        <dbReference type="EMBL" id="KAJ1087573.1"/>
    </source>
</evidence>
<protein>
    <submittedName>
        <fullName evidence="2">Uncharacterized protein</fullName>
    </submittedName>
</protein>
<dbReference type="EMBL" id="JANPWB010000015">
    <property type="protein sequence ID" value="KAJ1087573.1"/>
    <property type="molecule type" value="Genomic_DNA"/>
</dbReference>
<feature type="compositionally biased region" description="Pro residues" evidence="1">
    <location>
        <begin position="118"/>
        <end position="131"/>
    </location>
</feature>
<keyword evidence="3" id="KW-1185">Reference proteome</keyword>
<gene>
    <name evidence="2" type="ORF">NDU88_000740</name>
</gene>
<dbReference type="Proteomes" id="UP001066276">
    <property type="component" value="Chromosome 11"/>
</dbReference>
<reference evidence="2" key="1">
    <citation type="journal article" date="2022" name="bioRxiv">
        <title>Sequencing and chromosome-scale assembly of the giantPleurodeles waltlgenome.</title>
        <authorList>
            <person name="Brown T."/>
            <person name="Elewa A."/>
            <person name="Iarovenko S."/>
            <person name="Subramanian E."/>
            <person name="Araus A.J."/>
            <person name="Petzold A."/>
            <person name="Susuki M."/>
            <person name="Suzuki K.-i.T."/>
            <person name="Hayashi T."/>
            <person name="Toyoda A."/>
            <person name="Oliveira C."/>
            <person name="Osipova E."/>
            <person name="Leigh N.D."/>
            <person name="Simon A."/>
            <person name="Yun M.H."/>
        </authorList>
    </citation>
    <scope>NUCLEOTIDE SEQUENCE</scope>
    <source>
        <strain evidence="2">20211129_DDA</strain>
        <tissue evidence="2">Liver</tissue>
    </source>
</reference>
<name>A0AAV7LDX5_PLEWA</name>
<comment type="caution">
    <text evidence="2">The sequence shown here is derived from an EMBL/GenBank/DDBJ whole genome shotgun (WGS) entry which is preliminary data.</text>
</comment>
<sequence>MSQRKSGFKPCRECGGKMSVTDPHVDCLWCLSSDHDVEKWDSCQRMNPKPLKVREAKKRRRSGIGADHHRLSLTGVIVTPGTVVNLGTGRVESVLARGRLQFGAEKTWEVSPTITPQPQTPPASPTSPTTPPSIFEVPQQDQEFSPASQMPGPAPLSPRAQDPQYPAFPAPGADSSAFLNAMFAIFQQMAPGGGPAGPSGPLALNMGAPAPLHPAPFMPFLPMGGAGSAPVPLASSSQPATPMRSAVPAPESSSPMHPLPRSAPKKTTVPMDPASDGSEDRRQASMSADALSTLRIKARLHSMRLALRLLEEQEYRKQALEEGEIEEPLGDLQGLDTASGLDTSPEWDLTSPGEYTEAAASFHSVIKKAADFLDLPLPVSESKPNLLTEVLHPASAVAEPLLPFNEALLDPILEIWKKPVSSSAVNRTLVRRYRVAPADPGFLSRHPTPESLVVQASCSSRTAPDSFPGVPSDRDSKKMD</sequence>
<feature type="region of interest" description="Disordered" evidence="1">
    <location>
        <begin position="107"/>
        <end position="172"/>
    </location>
</feature>
<evidence type="ECO:0000256" key="1">
    <source>
        <dbReference type="SAM" id="MobiDB-lite"/>
    </source>
</evidence>
<dbReference type="AlphaFoldDB" id="A0AAV7LDX5"/>
<feature type="region of interest" description="Disordered" evidence="1">
    <location>
        <begin position="228"/>
        <end position="288"/>
    </location>
</feature>
<feature type="compositionally biased region" description="Polar residues" evidence="1">
    <location>
        <begin position="139"/>
        <end position="148"/>
    </location>
</feature>